<reference evidence="1 2" key="1">
    <citation type="submission" date="2021-06" db="EMBL/GenBank/DDBJ databases">
        <title>Caerostris darwini draft genome.</title>
        <authorList>
            <person name="Kono N."/>
            <person name="Arakawa K."/>
        </authorList>
    </citation>
    <scope>NUCLEOTIDE SEQUENCE [LARGE SCALE GENOMIC DNA]</scope>
</reference>
<keyword evidence="2" id="KW-1185">Reference proteome</keyword>
<accession>A0AAV4V856</accession>
<evidence type="ECO:0000313" key="2">
    <source>
        <dbReference type="Proteomes" id="UP001054837"/>
    </source>
</evidence>
<name>A0AAV4V856_9ARAC</name>
<proteinExistence type="predicted"/>
<protein>
    <submittedName>
        <fullName evidence="1">Uncharacterized protein</fullName>
    </submittedName>
</protein>
<dbReference type="EMBL" id="BPLQ01012557">
    <property type="protein sequence ID" value="GIY66208.1"/>
    <property type="molecule type" value="Genomic_DNA"/>
</dbReference>
<organism evidence="1 2">
    <name type="scientific">Caerostris darwini</name>
    <dbReference type="NCBI Taxonomy" id="1538125"/>
    <lineage>
        <taxon>Eukaryota</taxon>
        <taxon>Metazoa</taxon>
        <taxon>Ecdysozoa</taxon>
        <taxon>Arthropoda</taxon>
        <taxon>Chelicerata</taxon>
        <taxon>Arachnida</taxon>
        <taxon>Araneae</taxon>
        <taxon>Araneomorphae</taxon>
        <taxon>Entelegynae</taxon>
        <taxon>Araneoidea</taxon>
        <taxon>Araneidae</taxon>
        <taxon>Caerostris</taxon>
    </lineage>
</organism>
<evidence type="ECO:0000313" key="1">
    <source>
        <dbReference type="EMBL" id="GIY66208.1"/>
    </source>
</evidence>
<dbReference type="Proteomes" id="UP001054837">
    <property type="component" value="Unassembled WGS sequence"/>
</dbReference>
<gene>
    <name evidence="1" type="ORF">CDAR_37711</name>
</gene>
<dbReference type="AlphaFoldDB" id="A0AAV4V856"/>
<sequence>MKRRIALRNLDITACPANNSICPLQRSIGAKGHRKDWASVGMPHLRTAQCGCSIKSPMFCTLEISSSSGGMA</sequence>
<comment type="caution">
    <text evidence="1">The sequence shown here is derived from an EMBL/GenBank/DDBJ whole genome shotgun (WGS) entry which is preliminary data.</text>
</comment>